<organism evidence="5">
    <name type="scientific">marine metagenome</name>
    <dbReference type="NCBI Taxonomy" id="408172"/>
    <lineage>
        <taxon>unclassified sequences</taxon>
        <taxon>metagenomes</taxon>
        <taxon>ecological metagenomes</taxon>
    </lineage>
</organism>
<dbReference type="GO" id="GO:0050661">
    <property type="term" value="F:NADP binding"/>
    <property type="evidence" value="ECO:0007669"/>
    <property type="project" value="InterPro"/>
</dbReference>
<dbReference type="InterPro" id="IPR029154">
    <property type="entry name" value="HIBADH-like_NADP-bd"/>
</dbReference>
<dbReference type="PIRSF" id="PIRSF000103">
    <property type="entry name" value="HIBADH"/>
    <property type="match status" value="1"/>
</dbReference>
<dbReference type="InterPro" id="IPR036291">
    <property type="entry name" value="NAD(P)-bd_dom_sf"/>
</dbReference>
<dbReference type="InterPro" id="IPR008927">
    <property type="entry name" value="6-PGluconate_DH-like_C_sf"/>
</dbReference>
<dbReference type="GO" id="GO:0016616">
    <property type="term" value="F:oxidoreductase activity, acting on the CH-OH group of donors, NAD or NADP as acceptor"/>
    <property type="evidence" value="ECO:0007669"/>
    <property type="project" value="TreeGrafter"/>
</dbReference>
<evidence type="ECO:0000313" key="5">
    <source>
        <dbReference type="EMBL" id="SVA35516.1"/>
    </source>
</evidence>
<evidence type="ECO:0008006" key="6">
    <source>
        <dbReference type="Google" id="ProtNLM"/>
    </source>
</evidence>
<feature type="domain" description="6-phosphogluconate dehydrogenase NADP-binding" evidence="3">
    <location>
        <begin position="2"/>
        <end position="161"/>
    </location>
</feature>
<dbReference type="Pfam" id="PF03446">
    <property type="entry name" value="NAD_binding_2"/>
    <property type="match status" value="1"/>
</dbReference>
<keyword evidence="1" id="KW-0560">Oxidoreductase</keyword>
<sequence>MRVGFIGLGNMGAPLARRLTADHQLVVYDRDPAALASFESTGAGTAGSLSDLAQGANIVLTCLPTSAHLESLLFDEQPSLVSVLECGTLVIDMTTGDPAATREMAARLRERSIELIDAPVSGGPRGADAGTIAIIVGGTTDQFERASRVLDSISCNVMHAGGVGTGHAVKVGNNLLNLVCRLATFEAVSLLVRAGVTPETAVSIIQKSSGRSYATEITLPDNILSGKMKQGFSMGLMHKDASLALAIADELAVPMPIGREAFDALGQALAEQGPQADMSEVALIYETRTGARIRP</sequence>
<evidence type="ECO:0000256" key="2">
    <source>
        <dbReference type="ARBA" id="ARBA00023027"/>
    </source>
</evidence>
<dbReference type="EMBL" id="UINC01007880">
    <property type="protein sequence ID" value="SVA35516.1"/>
    <property type="molecule type" value="Genomic_DNA"/>
</dbReference>
<proteinExistence type="predicted"/>
<feature type="domain" description="3-hydroxyisobutyrate dehydrogenase-like NAD-binding" evidence="4">
    <location>
        <begin position="164"/>
        <end position="282"/>
    </location>
</feature>
<evidence type="ECO:0000259" key="4">
    <source>
        <dbReference type="Pfam" id="PF14833"/>
    </source>
</evidence>
<dbReference type="PANTHER" id="PTHR22981">
    <property type="entry name" value="3-HYDROXYISOBUTYRATE DEHYDROGENASE-RELATED"/>
    <property type="match status" value="1"/>
</dbReference>
<dbReference type="InterPro" id="IPR013328">
    <property type="entry name" value="6PGD_dom2"/>
</dbReference>
<dbReference type="InterPro" id="IPR006115">
    <property type="entry name" value="6PGDH_NADP-bd"/>
</dbReference>
<evidence type="ECO:0000256" key="1">
    <source>
        <dbReference type="ARBA" id="ARBA00023002"/>
    </source>
</evidence>
<name>A0A381V557_9ZZZZ</name>
<reference evidence="5" key="1">
    <citation type="submission" date="2018-05" db="EMBL/GenBank/DDBJ databases">
        <authorList>
            <person name="Lanie J.A."/>
            <person name="Ng W.-L."/>
            <person name="Kazmierczak K.M."/>
            <person name="Andrzejewski T.M."/>
            <person name="Davidsen T.M."/>
            <person name="Wayne K.J."/>
            <person name="Tettelin H."/>
            <person name="Glass J.I."/>
            <person name="Rusch D."/>
            <person name="Podicherti R."/>
            <person name="Tsui H.-C.T."/>
            <person name="Winkler M.E."/>
        </authorList>
    </citation>
    <scope>NUCLEOTIDE SEQUENCE</scope>
</reference>
<dbReference type="PANTHER" id="PTHR22981:SF7">
    <property type="entry name" value="3-HYDROXYISOBUTYRATE DEHYDROGENASE, MITOCHONDRIAL"/>
    <property type="match status" value="1"/>
</dbReference>
<accession>A0A381V557</accession>
<dbReference type="Gene3D" id="1.10.1040.10">
    <property type="entry name" value="N-(1-d-carboxylethyl)-l-norvaline Dehydrogenase, domain 2"/>
    <property type="match status" value="1"/>
</dbReference>
<dbReference type="SUPFAM" id="SSF48179">
    <property type="entry name" value="6-phosphogluconate dehydrogenase C-terminal domain-like"/>
    <property type="match status" value="1"/>
</dbReference>
<dbReference type="SUPFAM" id="SSF51735">
    <property type="entry name" value="NAD(P)-binding Rossmann-fold domains"/>
    <property type="match status" value="1"/>
</dbReference>
<dbReference type="GO" id="GO:0051287">
    <property type="term" value="F:NAD binding"/>
    <property type="evidence" value="ECO:0007669"/>
    <property type="project" value="InterPro"/>
</dbReference>
<protein>
    <recommendedName>
        <fullName evidence="6">6-phosphogluconate dehydrogenase NADP-binding domain-containing protein</fullName>
    </recommendedName>
</protein>
<dbReference type="Pfam" id="PF14833">
    <property type="entry name" value="NAD_binding_11"/>
    <property type="match status" value="1"/>
</dbReference>
<dbReference type="AlphaFoldDB" id="A0A381V557"/>
<dbReference type="InterPro" id="IPR015815">
    <property type="entry name" value="HIBADH-related"/>
</dbReference>
<evidence type="ECO:0000259" key="3">
    <source>
        <dbReference type="Pfam" id="PF03446"/>
    </source>
</evidence>
<dbReference type="Gene3D" id="3.40.50.720">
    <property type="entry name" value="NAD(P)-binding Rossmann-like Domain"/>
    <property type="match status" value="1"/>
</dbReference>
<keyword evidence="2" id="KW-0520">NAD</keyword>
<gene>
    <name evidence="5" type="ORF">METZ01_LOCUS88370</name>
</gene>